<feature type="region of interest" description="Disordered" evidence="1">
    <location>
        <begin position="41"/>
        <end position="139"/>
    </location>
</feature>
<organism evidence="4">
    <name type="scientific">Octactis speculum</name>
    <dbReference type="NCBI Taxonomy" id="3111310"/>
    <lineage>
        <taxon>Eukaryota</taxon>
        <taxon>Sar</taxon>
        <taxon>Stramenopiles</taxon>
        <taxon>Ochrophyta</taxon>
        <taxon>Dictyochophyceae</taxon>
        <taxon>Dictyochales</taxon>
        <taxon>Dictyochaceae</taxon>
        <taxon>Octactis</taxon>
    </lineage>
</organism>
<evidence type="ECO:0000313" key="4">
    <source>
        <dbReference type="EMBL" id="CAD9377659.1"/>
    </source>
</evidence>
<gene>
    <name evidence="4" type="ORF">DSPE1174_LOCUS3293</name>
</gene>
<dbReference type="SUPFAM" id="SSF48452">
    <property type="entry name" value="TPR-like"/>
    <property type="match status" value="1"/>
</dbReference>
<dbReference type="AlphaFoldDB" id="A0A7S2F6U6"/>
<feature type="compositionally biased region" description="Polar residues" evidence="1">
    <location>
        <begin position="41"/>
        <end position="52"/>
    </location>
</feature>
<accession>A0A7S2F6U6</accession>
<sequence>MNMVPRICCTLLFTYTSLTLVYPVSSHRSVYHDAPVLSSSWWSGEKTTSAPPQNRMKRRLASSGRSRSRRSSGSTPTTNSPSSKPTKGSPSLSPTQPSSKPTPTPTVSPSLVPIPQPTLSEKPTHAPSPNPSAAPSISERPTISLLPTSQPTFQASCSYLVNASYSELMLENYTSLEDAYDSLTYGHANYTCAESMIIDNQQYEKAIPYLWCVLPHCHANCPGTSCPTKLVGIDDADECESAVYNYLGYVHRKKDTPDYEAAEEYYTEALQLWSSNCGALEYLTELYVDRSNETYATKTLTQLCTDCGHSDATTKAAISYLKASDMGVPSIDVCNTNNATKDDDAGTSEKMDETTSESGFLGARVGSIVYGVIAACCFVALVFLMRWLRKSVKGV</sequence>
<feature type="compositionally biased region" description="Pro residues" evidence="1">
    <location>
        <begin position="100"/>
        <end position="116"/>
    </location>
</feature>
<feature type="transmembrane region" description="Helical" evidence="2">
    <location>
        <begin position="368"/>
        <end position="388"/>
    </location>
</feature>
<keyword evidence="2" id="KW-0812">Transmembrane</keyword>
<dbReference type="InterPro" id="IPR011990">
    <property type="entry name" value="TPR-like_helical_dom_sf"/>
</dbReference>
<evidence type="ECO:0000256" key="1">
    <source>
        <dbReference type="SAM" id="MobiDB-lite"/>
    </source>
</evidence>
<dbReference type="Gene3D" id="1.25.40.10">
    <property type="entry name" value="Tetratricopeptide repeat domain"/>
    <property type="match status" value="1"/>
</dbReference>
<evidence type="ECO:0000256" key="2">
    <source>
        <dbReference type="SAM" id="Phobius"/>
    </source>
</evidence>
<feature type="compositionally biased region" description="Low complexity" evidence="1">
    <location>
        <begin position="71"/>
        <end position="99"/>
    </location>
</feature>
<evidence type="ECO:0000256" key="3">
    <source>
        <dbReference type="SAM" id="SignalP"/>
    </source>
</evidence>
<reference evidence="4" key="1">
    <citation type="submission" date="2021-01" db="EMBL/GenBank/DDBJ databases">
        <authorList>
            <person name="Corre E."/>
            <person name="Pelletier E."/>
            <person name="Niang G."/>
            <person name="Scheremetjew M."/>
            <person name="Finn R."/>
            <person name="Kale V."/>
            <person name="Holt S."/>
            <person name="Cochrane G."/>
            <person name="Meng A."/>
            <person name="Brown T."/>
            <person name="Cohen L."/>
        </authorList>
    </citation>
    <scope>NUCLEOTIDE SEQUENCE</scope>
    <source>
        <strain evidence="4">CCMP1381</strain>
    </source>
</reference>
<keyword evidence="2" id="KW-0472">Membrane</keyword>
<keyword evidence="3" id="KW-0732">Signal</keyword>
<feature type="compositionally biased region" description="Basic residues" evidence="1">
    <location>
        <begin position="55"/>
        <end position="70"/>
    </location>
</feature>
<name>A0A7S2F6U6_9STRA</name>
<keyword evidence="2" id="KW-1133">Transmembrane helix</keyword>
<dbReference type="EMBL" id="HBGS01006245">
    <property type="protein sequence ID" value="CAD9377659.1"/>
    <property type="molecule type" value="Transcribed_RNA"/>
</dbReference>
<feature type="signal peptide" evidence="3">
    <location>
        <begin position="1"/>
        <end position="26"/>
    </location>
</feature>
<feature type="chain" id="PRO_5031153967" evidence="3">
    <location>
        <begin position="27"/>
        <end position="395"/>
    </location>
</feature>
<protein>
    <submittedName>
        <fullName evidence="4">Uncharacterized protein</fullName>
    </submittedName>
</protein>
<proteinExistence type="predicted"/>